<protein>
    <submittedName>
        <fullName evidence="2">Related to FMC1 - mitochondrial matrix protein, required for assembly of F1F0 ATP synthase</fullName>
    </submittedName>
</protein>
<feature type="region of interest" description="Disordered" evidence="1">
    <location>
        <begin position="1"/>
        <end position="36"/>
    </location>
</feature>
<dbReference type="PANTHER" id="PTHR28015:SF1">
    <property type="entry name" value="ATP SYNTHASE ASSEMBLY FACTOR FMC1, MITOCHONDRIAL"/>
    <property type="match status" value="1"/>
</dbReference>
<feature type="compositionally biased region" description="Polar residues" evidence="1">
    <location>
        <begin position="1"/>
        <end position="23"/>
    </location>
</feature>
<dbReference type="AlphaFoldDB" id="A0A8H8QI61"/>
<gene>
    <name evidence="2" type="ORF">UBRO2_01007</name>
</gene>
<evidence type="ECO:0000313" key="3">
    <source>
        <dbReference type="Proteomes" id="UP000658997"/>
    </source>
</evidence>
<evidence type="ECO:0000313" key="2">
    <source>
        <dbReference type="EMBL" id="SYW75852.1"/>
    </source>
</evidence>
<dbReference type="Pfam" id="PF13233">
    <property type="entry name" value="Complex1_LYR_2"/>
    <property type="match status" value="1"/>
</dbReference>
<proteinExistence type="predicted"/>
<name>A0A8H8QI61_9BASI</name>
<feature type="region of interest" description="Disordered" evidence="1">
    <location>
        <begin position="150"/>
        <end position="200"/>
    </location>
</feature>
<comment type="caution">
    <text evidence="2">The sequence shown here is derived from an EMBL/GenBank/DDBJ whole genome shotgun (WGS) entry which is preliminary data.</text>
</comment>
<dbReference type="EMBL" id="ULHB01000011">
    <property type="protein sequence ID" value="SYW75852.1"/>
    <property type="molecule type" value="Genomic_DNA"/>
</dbReference>
<dbReference type="InterPro" id="IPR039196">
    <property type="entry name" value="Fmc1"/>
</dbReference>
<feature type="compositionally biased region" description="Polar residues" evidence="1">
    <location>
        <begin position="152"/>
        <end position="167"/>
    </location>
</feature>
<keyword evidence="3" id="KW-1185">Reference proteome</keyword>
<dbReference type="GO" id="GO:0005759">
    <property type="term" value="C:mitochondrial matrix"/>
    <property type="evidence" value="ECO:0007669"/>
    <property type="project" value="TreeGrafter"/>
</dbReference>
<evidence type="ECO:0000256" key="1">
    <source>
        <dbReference type="SAM" id="MobiDB-lite"/>
    </source>
</evidence>
<organism evidence="2 3">
    <name type="scientific">Ustilago bromivora</name>
    <dbReference type="NCBI Taxonomy" id="307758"/>
    <lineage>
        <taxon>Eukaryota</taxon>
        <taxon>Fungi</taxon>
        <taxon>Dikarya</taxon>
        <taxon>Basidiomycota</taxon>
        <taxon>Ustilaginomycotina</taxon>
        <taxon>Ustilaginomycetes</taxon>
        <taxon>Ustilaginales</taxon>
        <taxon>Ustilaginaceae</taxon>
        <taxon>Ustilago</taxon>
    </lineage>
</organism>
<sequence>MSAKVSQRTHTCYPSKSRSSTPHGLSRQDVRDNKKGFGCQDTVSECAEGGGALGKDLHDDQASKDRPVTNPIRSLLYVYTRKGKEWAARISSAEFRQQNLENLHVFLKNKALHAELLQRYNPTTGMTEEERIRLTARRVGLDVPITHDASAESANNYRKSAQIAQDQYKQDKDNREDQLYSGKGDGLNVGGPLRPPVFKE</sequence>
<feature type="compositionally biased region" description="Basic and acidic residues" evidence="1">
    <location>
        <begin position="26"/>
        <end position="35"/>
    </location>
</feature>
<dbReference type="GO" id="GO:0033615">
    <property type="term" value="P:mitochondrial proton-transporting ATP synthase complex assembly"/>
    <property type="evidence" value="ECO:0007669"/>
    <property type="project" value="InterPro"/>
</dbReference>
<accession>A0A8H8QI61</accession>
<dbReference type="PANTHER" id="PTHR28015">
    <property type="entry name" value="ATP SYNTHASE ASSEMBLY FACTOR FMC1, MITOCHONDRIAL"/>
    <property type="match status" value="1"/>
</dbReference>
<reference evidence="2" key="1">
    <citation type="submission" date="2018-08" db="EMBL/GenBank/DDBJ databases">
        <authorList>
            <person name="Guldener U."/>
        </authorList>
    </citation>
    <scope>NUCLEOTIDE SEQUENCE</scope>
    <source>
        <strain evidence="2">UB2</strain>
    </source>
</reference>
<dbReference type="Proteomes" id="UP000658997">
    <property type="component" value="Unassembled WGS sequence"/>
</dbReference>
<feature type="compositionally biased region" description="Basic and acidic residues" evidence="1">
    <location>
        <begin position="168"/>
        <end position="178"/>
    </location>
</feature>